<dbReference type="Gene3D" id="2.40.30.90">
    <property type="entry name" value="Bacterial fluorinating enzyme like"/>
    <property type="match status" value="1"/>
</dbReference>
<reference evidence="1 2" key="1">
    <citation type="submission" date="2020-03" db="EMBL/GenBank/DDBJ databases">
        <title>Two novel Motilibacter sp.</title>
        <authorList>
            <person name="Liu S."/>
        </authorList>
    </citation>
    <scope>NUCLEOTIDE SEQUENCE [LARGE SCALE GENOMIC DNA]</scope>
    <source>
        <strain evidence="1 2">E257</strain>
    </source>
</reference>
<proteinExistence type="predicted"/>
<dbReference type="InterPro" id="IPR023228">
    <property type="entry name" value="SAM_OH_AdoTrfase_N_sf"/>
</dbReference>
<evidence type="ECO:0000313" key="2">
    <source>
        <dbReference type="Proteomes" id="UP000800981"/>
    </source>
</evidence>
<sequence length="261" mass="27450">MIVHLIADYGQGDLAFAEVRQRLAVHLPDADVVYTPVPPFDTLSAGFCSAQLALTEGPADRLVYSNVAPRFDLDAPREDNDGEGLVAARMPDGSLVVGANSTYAFSFLRDEADELVAVEVPPSGSQFRSRDAFPALLPRLLARDATLGTRSVDRASIPAPPESVVAYVDGYGNLKTTWSAAPAPSGTSVAVAIGGRRLLATVSDGTFDVPAGEMSFAPGSSGWAGRAGEVRWYELLLRGRSAAEAFGFPAAGARVEVIELP</sequence>
<organism evidence="1 2">
    <name type="scientific">Motilibacter deserti</name>
    <dbReference type="NCBI Taxonomy" id="2714956"/>
    <lineage>
        <taxon>Bacteria</taxon>
        <taxon>Bacillati</taxon>
        <taxon>Actinomycetota</taxon>
        <taxon>Actinomycetes</taxon>
        <taxon>Motilibacterales</taxon>
        <taxon>Motilibacteraceae</taxon>
        <taxon>Motilibacter</taxon>
    </lineage>
</organism>
<protein>
    <recommendedName>
        <fullName evidence="3">S-adenosyl-l-methionine hydroxide adenosyltransferase</fullName>
    </recommendedName>
</protein>
<comment type="caution">
    <text evidence="1">The sequence shown here is derived from an EMBL/GenBank/DDBJ whole genome shotgun (WGS) entry which is preliminary data.</text>
</comment>
<dbReference type="Gene3D" id="3.40.50.10790">
    <property type="entry name" value="S-adenosyl-l-methionine hydroxide adenosyltransferase, N-terminal"/>
    <property type="match status" value="1"/>
</dbReference>
<evidence type="ECO:0000313" key="1">
    <source>
        <dbReference type="EMBL" id="NHC14140.1"/>
    </source>
</evidence>
<name>A0ABX0GUB2_9ACTN</name>
<accession>A0ABX0GUB2</accession>
<dbReference type="InterPro" id="IPR023227">
    <property type="entry name" value="SAM_OH_AdoTrfase_C_sf"/>
</dbReference>
<dbReference type="Proteomes" id="UP000800981">
    <property type="component" value="Unassembled WGS sequence"/>
</dbReference>
<dbReference type="EMBL" id="JAANNP010000004">
    <property type="protein sequence ID" value="NHC14140.1"/>
    <property type="molecule type" value="Genomic_DNA"/>
</dbReference>
<evidence type="ECO:0008006" key="3">
    <source>
        <dbReference type="Google" id="ProtNLM"/>
    </source>
</evidence>
<gene>
    <name evidence="1" type="ORF">G9H71_10135</name>
</gene>
<keyword evidence="2" id="KW-1185">Reference proteome</keyword>